<evidence type="ECO:0000256" key="3">
    <source>
        <dbReference type="ARBA" id="ARBA00008783"/>
    </source>
</evidence>
<dbReference type="GO" id="GO:0060271">
    <property type="term" value="P:cilium assembly"/>
    <property type="evidence" value="ECO:0007669"/>
    <property type="project" value="TreeGrafter"/>
</dbReference>
<reference evidence="13" key="1">
    <citation type="journal article" date="2021" name="Proc. Natl. Acad. Sci. U.S.A.">
        <title>Three genomes in the algal genus Volvox reveal the fate of a haploid sex-determining region after a transition to homothallism.</title>
        <authorList>
            <person name="Yamamoto K."/>
            <person name="Hamaji T."/>
            <person name="Kawai-Toyooka H."/>
            <person name="Matsuzaki R."/>
            <person name="Takahashi F."/>
            <person name="Nishimura Y."/>
            <person name="Kawachi M."/>
            <person name="Noguchi H."/>
            <person name="Minakuchi Y."/>
            <person name="Umen J.G."/>
            <person name="Toyoda A."/>
            <person name="Nozaki H."/>
        </authorList>
    </citation>
    <scope>NUCLEOTIDE SEQUENCE</scope>
    <source>
        <strain evidence="13">NIES-3780</strain>
    </source>
</reference>
<gene>
    <name evidence="13" type="ORF">Vafri_6743</name>
</gene>
<dbReference type="AlphaFoldDB" id="A0A8J4B320"/>
<evidence type="ECO:0000256" key="6">
    <source>
        <dbReference type="ARBA" id="ARBA00022989"/>
    </source>
</evidence>
<evidence type="ECO:0000256" key="12">
    <source>
        <dbReference type="SAM" id="Phobius"/>
    </source>
</evidence>
<comment type="subcellular location">
    <subcellularLocation>
        <location evidence="1">Cell projection</location>
        <location evidence="1">Cilium</location>
    </subcellularLocation>
    <subcellularLocation>
        <location evidence="2">Membrane</location>
        <topology evidence="2">Multi-pass membrane protein</topology>
    </subcellularLocation>
</comment>
<comment type="caution">
    <text evidence="13">The sequence shown here is derived from an EMBL/GenBank/DDBJ whole genome shotgun (WGS) entry which is preliminary data.</text>
</comment>
<evidence type="ECO:0000313" key="13">
    <source>
        <dbReference type="EMBL" id="GIL50600.1"/>
    </source>
</evidence>
<dbReference type="Proteomes" id="UP000747399">
    <property type="component" value="Unassembled WGS sequence"/>
</dbReference>
<evidence type="ECO:0000256" key="11">
    <source>
        <dbReference type="SAM" id="MobiDB-lite"/>
    </source>
</evidence>
<dbReference type="GO" id="GO:0035869">
    <property type="term" value="C:ciliary transition zone"/>
    <property type="evidence" value="ECO:0007669"/>
    <property type="project" value="TreeGrafter"/>
</dbReference>
<evidence type="ECO:0000256" key="8">
    <source>
        <dbReference type="ARBA" id="ARBA00023136"/>
    </source>
</evidence>
<evidence type="ECO:0000256" key="9">
    <source>
        <dbReference type="ARBA" id="ARBA00023273"/>
    </source>
</evidence>
<comment type="similarity">
    <text evidence="3">Belongs to the TMEM237 family.</text>
</comment>
<comment type="function">
    <text evidence="10">Component of the transition zone in primary cilia. Required for ciliogenesis.</text>
</comment>
<feature type="region of interest" description="Disordered" evidence="11">
    <location>
        <begin position="134"/>
        <end position="153"/>
    </location>
</feature>
<sequence>MSGLGRQPSRQRLQGGPFMPQVLPVEDPAPDYGAGDVTSSAVQGRPPQGSAVPLYGLAADLAGLGPSQPADPGSGLIARQPARLGSGRINHTAAGLFSMAEMQRQQPPPGPNGEMQYGLALELLDNHNPGFPGLNPVSKERKESGGWPPRKRTVRLGTGQRTDVVKLSQSPPLDPFTVMEMAASQAGLPEPDYGIVAELRNREPPDPFASGFGLAAEMARRRSRSPSAIAPGARVLPPVRARQRLDPVVPPQRSEGGGGFGLADEVAARQQQDAADIAEPFGAAARAGELDPFALADEQLKVPRELLEPYEATQQEMPVDDVRLKAPGDEASEASAFSRDKEQYGIAQELGADKAAEMRKGMDANASQLPGQPGSMEQAADPPGHKYTYDEDTGMLTTTAGGQGDGSRVARQYIEDEVTGIFYKLQSKRRKLFGLLRRKPHAVVEEDEDEEEDKGFRGRLRLTLVVLTNICNILGMFAQGLLAGFALLNFFMTYMLYSSSNMRKFLSYYAPLAQNNNRIYYVLVTLSIISSTSRLAQSKLRRFEPRRLQLGPVSFVQVLFYVGAYVASVLCTPLDDELTYESNRNPRFYELAWTSAFKRRVSTWHALNIIRTVLVGLAWLLTCYQTSPYIFDATLRTALGTMRRELALLHTLSGPGAVGTAGKVA</sequence>
<feature type="transmembrane region" description="Helical" evidence="12">
    <location>
        <begin position="517"/>
        <end position="536"/>
    </location>
</feature>
<evidence type="ECO:0000256" key="7">
    <source>
        <dbReference type="ARBA" id="ARBA00023069"/>
    </source>
</evidence>
<keyword evidence="5" id="KW-0970">Cilium biogenesis/degradation</keyword>
<evidence type="ECO:0000256" key="2">
    <source>
        <dbReference type="ARBA" id="ARBA00004141"/>
    </source>
</evidence>
<protein>
    <submittedName>
        <fullName evidence="13">Uncharacterized protein</fullName>
    </submittedName>
</protein>
<keyword evidence="4 12" id="KW-0812">Transmembrane</keyword>
<evidence type="ECO:0000313" key="14">
    <source>
        <dbReference type="Proteomes" id="UP000747399"/>
    </source>
</evidence>
<keyword evidence="7" id="KW-0969">Cilium</keyword>
<evidence type="ECO:0000256" key="1">
    <source>
        <dbReference type="ARBA" id="ARBA00004138"/>
    </source>
</evidence>
<evidence type="ECO:0000256" key="4">
    <source>
        <dbReference type="ARBA" id="ARBA00022692"/>
    </source>
</evidence>
<dbReference type="GO" id="GO:0016020">
    <property type="term" value="C:membrane"/>
    <property type="evidence" value="ECO:0007669"/>
    <property type="project" value="UniProtKB-SubCell"/>
</dbReference>
<keyword evidence="8 12" id="KW-0472">Membrane</keyword>
<dbReference type="PANTHER" id="PTHR28388:SF1">
    <property type="entry name" value="TRANSMEMBRANE PROTEIN 237"/>
    <property type="match status" value="1"/>
</dbReference>
<feature type="region of interest" description="Disordered" evidence="11">
    <location>
        <begin position="364"/>
        <end position="406"/>
    </location>
</feature>
<keyword evidence="6 12" id="KW-1133">Transmembrane helix</keyword>
<evidence type="ECO:0000256" key="5">
    <source>
        <dbReference type="ARBA" id="ARBA00022794"/>
    </source>
</evidence>
<dbReference type="PANTHER" id="PTHR28388">
    <property type="entry name" value="TRANSMEMBRANE PROTEIN 237"/>
    <property type="match status" value="1"/>
</dbReference>
<keyword evidence="14" id="KW-1185">Reference proteome</keyword>
<feature type="transmembrane region" description="Helical" evidence="12">
    <location>
        <begin position="548"/>
        <end position="567"/>
    </location>
</feature>
<accession>A0A8J4B320</accession>
<dbReference type="EMBL" id="BNCO01000009">
    <property type="protein sequence ID" value="GIL50600.1"/>
    <property type="molecule type" value="Genomic_DNA"/>
</dbReference>
<organism evidence="13 14">
    <name type="scientific">Volvox africanus</name>
    <dbReference type="NCBI Taxonomy" id="51714"/>
    <lineage>
        <taxon>Eukaryota</taxon>
        <taxon>Viridiplantae</taxon>
        <taxon>Chlorophyta</taxon>
        <taxon>core chlorophytes</taxon>
        <taxon>Chlorophyceae</taxon>
        <taxon>CS clade</taxon>
        <taxon>Chlamydomonadales</taxon>
        <taxon>Volvocaceae</taxon>
        <taxon>Volvox</taxon>
    </lineage>
</organism>
<name>A0A8J4B320_9CHLO</name>
<evidence type="ECO:0000256" key="10">
    <source>
        <dbReference type="ARBA" id="ARBA00025631"/>
    </source>
</evidence>
<proteinExistence type="inferred from homology"/>
<feature type="transmembrane region" description="Helical" evidence="12">
    <location>
        <begin position="464"/>
        <end position="497"/>
    </location>
</feature>
<feature type="region of interest" description="Disordered" evidence="11">
    <location>
        <begin position="1"/>
        <end position="48"/>
    </location>
</feature>
<dbReference type="InterPro" id="IPR029409">
    <property type="entry name" value="TMEM237"/>
</dbReference>
<dbReference type="Pfam" id="PF15383">
    <property type="entry name" value="TMEM237"/>
    <property type="match status" value="1"/>
</dbReference>
<keyword evidence="9" id="KW-0966">Cell projection</keyword>